<dbReference type="PROSITE" id="PS01033">
    <property type="entry name" value="GLOBIN"/>
    <property type="match status" value="1"/>
</dbReference>
<evidence type="ECO:0000256" key="7">
    <source>
        <dbReference type="RuleBase" id="RU000356"/>
    </source>
</evidence>
<keyword evidence="10" id="KW-1185">Reference proteome</keyword>
<evidence type="ECO:0000256" key="1">
    <source>
        <dbReference type="ARBA" id="ARBA00022448"/>
    </source>
</evidence>
<dbReference type="InterPro" id="IPR009050">
    <property type="entry name" value="Globin-like_sf"/>
</dbReference>
<dbReference type="InterPro" id="IPR012292">
    <property type="entry name" value="Globin/Proto"/>
</dbReference>
<dbReference type="InterPro" id="IPR000971">
    <property type="entry name" value="Globin"/>
</dbReference>
<keyword evidence="1 7" id="KW-0813">Transport</keyword>
<dbReference type="GO" id="GO:0019825">
    <property type="term" value="F:oxygen binding"/>
    <property type="evidence" value="ECO:0007669"/>
    <property type="project" value="InterPro"/>
</dbReference>
<name>A0A8S1EFT7_9PELO</name>
<dbReference type="GO" id="GO:0005506">
    <property type="term" value="F:iron ion binding"/>
    <property type="evidence" value="ECO:0007669"/>
    <property type="project" value="InterPro"/>
</dbReference>
<reference evidence="9 10" key="1">
    <citation type="submission" date="2020-04" db="EMBL/GenBank/DDBJ databases">
        <authorList>
            <person name="Laetsch R D."/>
            <person name="Stevens L."/>
            <person name="Kumar S."/>
            <person name="Blaxter L. M."/>
        </authorList>
    </citation>
    <scope>NUCLEOTIDE SEQUENCE [LARGE SCALE GENOMIC DNA]</scope>
</reference>
<dbReference type="AlphaFoldDB" id="A0A8S1EFT7"/>
<dbReference type="InterPro" id="IPR012085">
    <property type="entry name" value="Globin_nematode"/>
</dbReference>
<evidence type="ECO:0000313" key="10">
    <source>
        <dbReference type="Proteomes" id="UP000494206"/>
    </source>
</evidence>
<gene>
    <name evidence="9" type="ORF">CBOVIS_LOCUS2224</name>
</gene>
<organism evidence="9 10">
    <name type="scientific">Caenorhabditis bovis</name>
    <dbReference type="NCBI Taxonomy" id="2654633"/>
    <lineage>
        <taxon>Eukaryota</taxon>
        <taxon>Metazoa</taxon>
        <taxon>Ecdysozoa</taxon>
        <taxon>Nematoda</taxon>
        <taxon>Chromadorea</taxon>
        <taxon>Rhabditida</taxon>
        <taxon>Rhabditina</taxon>
        <taxon>Rhabditomorpha</taxon>
        <taxon>Rhabditoidea</taxon>
        <taxon>Rhabditidae</taxon>
        <taxon>Peloderinae</taxon>
        <taxon>Caenorhabditis</taxon>
    </lineage>
</organism>
<feature type="binding site" description="proximal binding residue" evidence="6">
    <location>
        <position position="99"/>
    </location>
    <ligand>
        <name>heme</name>
        <dbReference type="ChEBI" id="CHEBI:30413"/>
    </ligand>
    <ligandPart>
        <name>Fe</name>
        <dbReference type="ChEBI" id="CHEBI:18248"/>
    </ligandPart>
</feature>
<accession>A0A8S1EFT7</accession>
<dbReference type="EMBL" id="CADEPM010000001">
    <property type="protein sequence ID" value="CAB3399021.1"/>
    <property type="molecule type" value="Genomic_DNA"/>
</dbReference>
<evidence type="ECO:0000256" key="4">
    <source>
        <dbReference type="ARBA" id="ARBA00022723"/>
    </source>
</evidence>
<dbReference type="SUPFAM" id="SSF46458">
    <property type="entry name" value="Globin-like"/>
    <property type="match status" value="1"/>
</dbReference>
<sequence length="158" mass="18589">MDRQRARDLCVESLKGLMVGTTPKHIANGNGFYQYFFTNFPDLRVYFKGAEKFTAEDVKKSERFEKQGQRILLACHLCANIYDNDDVFRGYIRETVNRHRQYKMDPALWEAFWTVWTGYLESAGCLNDEQRAAWMQLGKDFNAECQEHLKNLNLPFVQ</sequence>
<dbReference type="CDD" id="cd01040">
    <property type="entry name" value="Mb-like"/>
    <property type="match status" value="1"/>
</dbReference>
<dbReference type="Proteomes" id="UP000494206">
    <property type="component" value="Unassembled WGS sequence"/>
</dbReference>
<dbReference type="GO" id="GO:0005344">
    <property type="term" value="F:oxygen carrier activity"/>
    <property type="evidence" value="ECO:0007669"/>
    <property type="project" value="UniProtKB-KW"/>
</dbReference>
<evidence type="ECO:0000256" key="3">
    <source>
        <dbReference type="ARBA" id="ARBA00022621"/>
    </source>
</evidence>
<comment type="caution">
    <text evidence="9">The sequence shown here is derived from an EMBL/GenBank/DDBJ whole genome shotgun (WGS) entry which is preliminary data.</text>
</comment>
<dbReference type="Pfam" id="PF00042">
    <property type="entry name" value="Globin"/>
    <property type="match status" value="1"/>
</dbReference>
<comment type="similarity">
    <text evidence="7">Belongs to the globin family.</text>
</comment>
<evidence type="ECO:0000256" key="2">
    <source>
        <dbReference type="ARBA" id="ARBA00022617"/>
    </source>
</evidence>
<keyword evidence="3 7" id="KW-0561">Oxygen transport</keyword>
<protein>
    <recommendedName>
        <fullName evidence="8">Globin domain-containing protein</fullName>
    </recommendedName>
</protein>
<proteinExistence type="inferred from homology"/>
<evidence type="ECO:0000256" key="5">
    <source>
        <dbReference type="ARBA" id="ARBA00023004"/>
    </source>
</evidence>
<dbReference type="InterPro" id="IPR044399">
    <property type="entry name" value="Mb-like_M"/>
</dbReference>
<evidence type="ECO:0000313" key="9">
    <source>
        <dbReference type="EMBL" id="CAB3399021.1"/>
    </source>
</evidence>
<dbReference type="GO" id="GO:0020037">
    <property type="term" value="F:heme binding"/>
    <property type="evidence" value="ECO:0007669"/>
    <property type="project" value="InterPro"/>
</dbReference>
<feature type="domain" description="Globin" evidence="8">
    <location>
        <begin position="10"/>
        <end position="150"/>
    </location>
</feature>
<dbReference type="Gene3D" id="1.10.490.10">
    <property type="entry name" value="Globins"/>
    <property type="match status" value="1"/>
</dbReference>
<keyword evidence="2 7" id="KW-0349">Heme</keyword>
<evidence type="ECO:0000259" key="8">
    <source>
        <dbReference type="PROSITE" id="PS01033"/>
    </source>
</evidence>
<keyword evidence="5 6" id="KW-0408">Iron</keyword>
<dbReference type="OrthoDB" id="5820458at2759"/>
<evidence type="ECO:0000256" key="6">
    <source>
        <dbReference type="PIRSR" id="PIRSR002026-1"/>
    </source>
</evidence>
<keyword evidence="4 6" id="KW-0479">Metal-binding</keyword>
<dbReference type="PIRSF" id="PIRSF002026">
    <property type="entry name" value="Nematode_globin"/>
    <property type="match status" value="1"/>
</dbReference>